<sequence length="446" mass="50651">MSMRKRMFRIIVSCMLALMLSEAKLWAQYQVDGGTKKPLKVVENTAYKLQVYLVHGMEGVTISYTSASASHRWYRYKTKAAVEDEWEAVPSTQNGTTSTVTNLTEGYGYFVNDGGMKHYIWLIDYSKYPFNISLLKIGESSDRCSGLRLDGSADMPALKYFLPDGKEMEVKREFEVSYLTQTWSKSGKRFIEELAIDTLRGNPFATQIRPPLRDTKIELTGDLFARHFGVEQSAAIDLFETVAIEVHADTLVSSESKTNLSRKKGELLAPAHVHFKAYANTPVASLFVWQIVKKEPTGDRPLVRFTEAEMDYTFDTAGEYKVTLEVSDRSGKCTHNETSYNIHITETIVKVPNVFTPGDSPGVNDIFKVVHKSVVRFRAWIFNRWGNELYHWTDPNEGWDGKYRGKYVPAGAYYYVIEYTGTDGKTHKLSGDINVVRSNRMNSQTP</sequence>
<evidence type="ECO:0000313" key="2">
    <source>
        <dbReference type="EMBL" id="RRD62091.1"/>
    </source>
</evidence>
<comment type="caution">
    <text evidence="2">The sequence shown here is derived from an EMBL/GenBank/DDBJ whole genome shotgun (WGS) entry which is preliminary data.</text>
</comment>
<dbReference type="NCBIfam" id="TIGR04131">
    <property type="entry name" value="Bac_Flav_CTERM"/>
    <property type="match status" value="1"/>
</dbReference>
<dbReference type="InterPro" id="IPR026341">
    <property type="entry name" value="T9SS_type_B"/>
</dbReference>
<dbReference type="Pfam" id="PF13585">
    <property type="entry name" value="CHU_C"/>
    <property type="match status" value="1"/>
</dbReference>
<proteinExistence type="predicted"/>
<keyword evidence="1" id="KW-0732">Signal</keyword>
<dbReference type="EMBL" id="RQYS01000017">
    <property type="protein sequence ID" value="RRD62091.1"/>
    <property type="molecule type" value="Genomic_DNA"/>
</dbReference>
<dbReference type="SUPFAM" id="SSF49299">
    <property type="entry name" value="PKD domain"/>
    <property type="match status" value="1"/>
</dbReference>
<dbReference type="OrthoDB" id="1123245at2"/>
<gene>
    <name evidence="2" type="ORF">EII40_04905</name>
</gene>
<dbReference type="Proteomes" id="UP000278609">
    <property type="component" value="Unassembled WGS sequence"/>
</dbReference>
<protein>
    <submittedName>
        <fullName evidence="2">Gliding motility-associated C-terminal domain-containing protein</fullName>
    </submittedName>
</protein>
<feature type="signal peptide" evidence="1">
    <location>
        <begin position="1"/>
        <end position="27"/>
    </location>
</feature>
<organism evidence="2 3">
    <name type="scientific">Tannerella forsythia</name>
    <name type="common">Bacteroides forsythus</name>
    <dbReference type="NCBI Taxonomy" id="28112"/>
    <lineage>
        <taxon>Bacteria</taxon>
        <taxon>Pseudomonadati</taxon>
        <taxon>Bacteroidota</taxon>
        <taxon>Bacteroidia</taxon>
        <taxon>Bacteroidales</taxon>
        <taxon>Tannerellaceae</taxon>
        <taxon>Tannerella</taxon>
    </lineage>
</organism>
<feature type="chain" id="PRO_5017934832" evidence="1">
    <location>
        <begin position="28"/>
        <end position="446"/>
    </location>
</feature>
<reference evidence="2 3" key="1">
    <citation type="submission" date="2018-11" db="EMBL/GenBank/DDBJ databases">
        <title>Genomes From Bacteria Associated with the Canine Oral Cavity: a Test Case for Automated Genome-Based Taxonomic Assignment.</title>
        <authorList>
            <person name="Coil D.A."/>
            <person name="Jospin G."/>
            <person name="Darling A.E."/>
            <person name="Wallis C."/>
            <person name="Davis I.J."/>
            <person name="Harris S."/>
            <person name="Eisen J.A."/>
            <person name="Holcombe L.J."/>
            <person name="O'Flynn C."/>
        </authorList>
    </citation>
    <scope>NUCLEOTIDE SEQUENCE [LARGE SCALE GENOMIC DNA]</scope>
    <source>
        <strain evidence="2 3">OH2617_COT-023</strain>
    </source>
</reference>
<evidence type="ECO:0000256" key="1">
    <source>
        <dbReference type="SAM" id="SignalP"/>
    </source>
</evidence>
<dbReference type="InterPro" id="IPR035986">
    <property type="entry name" value="PKD_dom_sf"/>
</dbReference>
<accession>A0A3P1XUD9</accession>
<name>A0A3P1XUD9_TANFO</name>
<evidence type="ECO:0000313" key="3">
    <source>
        <dbReference type="Proteomes" id="UP000278609"/>
    </source>
</evidence>
<dbReference type="AlphaFoldDB" id="A0A3P1XUD9"/>